<evidence type="ECO:0000313" key="2">
    <source>
        <dbReference type="Proteomes" id="UP000724584"/>
    </source>
</evidence>
<sequence>MPVPLYWRQFTRDGSPDVDTQADAVFLAANFTDHFGQWLQEGDNALTRSFDALVMPYWTGSRESPSRYKVSTFIVADGSFIQAGQTPDWSWFNPHIRLVTLVCQASQSFFAPSPTQWTLCIVGSSLLYSEDRYESFLQVASWNGSEFRFYQNDLVNGTSSGSSWNYFGQSMDAFGASEYLGPFNGHVNGACIMKELHSPWLHWYRLSGSFRSCFSPDNVATFEKAPYITTPGLGLLSSANGSPNELESAVKSGISNWTVKRLKNDFIDTTQSPSKPLQIPTHIPRWTAHMFLTTTINIGAAVSTSNPGVYALPYDHFYDNELLQNFDLIPSDMKMNATFNESDYNTAAKDLGLSLIQEVDPDKHPTVKPDLTLPWQSLGGDRRDEPNYPDIGYKIALEGEGMSPFNFLQSSYEDAQGVVKSQRIIKVNNNNRQPSYVGLFSQHTFYAIMMLDFWNPIYSWKRGILMGYVPQTTNFDGKNYDLEANFIANVTKSPYASKLDSSEYQFLQLLNKTLADFQQMIRDYLTAVANRIGNEPVQALQDYLKLAESRRRIYRPLPLDEFGYSLPFATKVPFTPGKDLLEMTPQGTIQVMDQRGQDFLNAWTTSLAEPDPHVVPNLDGGENRGNEPGAPALAIGALPRPARLAIPCQRLTGQASSPSSFRTSRRARRTGGGCPFRNQGVPQVPAASSAVAAG</sequence>
<proteinExistence type="predicted"/>
<keyword evidence="2" id="KW-1185">Reference proteome</keyword>
<gene>
    <name evidence="1" type="ORF">F5144DRAFT_391014</name>
</gene>
<evidence type="ECO:0000313" key="1">
    <source>
        <dbReference type="EMBL" id="KAH6617347.1"/>
    </source>
</evidence>
<name>A0ACB7NVE0_9PEZI</name>
<organism evidence="1 2">
    <name type="scientific">Chaetomium tenue</name>
    <dbReference type="NCBI Taxonomy" id="1854479"/>
    <lineage>
        <taxon>Eukaryota</taxon>
        <taxon>Fungi</taxon>
        <taxon>Dikarya</taxon>
        <taxon>Ascomycota</taxon>
        <taxon>Pezizomycotina</taxon>
        <taxon>Sordariomycetes</taxon>
        <taxon>Sordariomycetidae</taxon>
        <taxon>Sordariales</taxon>
        <taxon>Chaetomiaceae</taxon>
        <taxon>Chaetomium</taxon>
    </lineage>
</organism>
<comment type="caution">
    <text evidence="1">The sequence shown here is derived from an EMBL/GenBank/DDBJ whole genome shotgun (WGS) entry which is preliminary data.</text>
</comment>
<accession>A0ACB7NVE0</accession>
<protein>
    <submittedName>
        <fullName evidence="1">Uncharacterized protein</fullName>
    </submittedName>
</protein>
<dbReference type="Proteomes" id="UP000724584">
    <property type="component" value="Unassembled WGS sequence"/>
</dbReference>
<reference evidence="1 2" key="1">
    <citation type="journal article" date="2021" name="Nat. Commun.">
        <title>Genetic determinants of endophytism in the Arabidopsis root mycobiome.</title>
        <authorList>
            <person name="Mesny F."/>
            <person name="Miyauchi S."/>
            <person name="Thiergart T."/>
            <person name="Pickel B."/>
            <person name="Atanasova L."/>
            <person name="Karlsson M."/>
            <person name="Huettel B."/>
            <person name="Barry K.W."/>
            <person name="Haridas S."/>
            <person name="Chen C."/>
            <person name="Bauer D."/>
            <person name="Andreopoulos W."/>
            <person name="Pangilinan J."/>
            <person name="LaButti K."/>
            <person name="Riley R."/>
            <person name="Lipzen A."/>
            <person name="Clum A."/>
            <person name="Drula E."/>
            <person name="Henrissat B."/>
            <person name="Kohler A."/>
            <person name="Grigoriev I.V."/>
            <person name="Martin F.M."/>
            <person name="Hacquard S."/>
        </authorList>
    </citation>
    <scope>NUCLEOTIDE SEQUENCE [LARGE SCALE GENOMIC DNA]</scope>
    <source>
        <strain evidence="1 2">MPI-SDFR-AT-0079</strain>
    </source>
</reference>
<dbReference type="EMBL" id="JAGIZQ010000007">
    <property type="protein sequence ID" value="KAH6617347.1"/>
    <property type="molecule type" value="Genomic_DNA"/>
</dbReference>